<evidence type="ECO:0000256" key="4">
    <source>
        <dbReference type="ARBA" id="ARBA00022448"/>
    </source>
</evidence>
<keyword evidence="10" id="KW-0687">Ribonucleoprotein</keyword>
<evidence type="ECO:0000313" key="15">
    <source>
        <dbReference type="EMBL" id="KAK4713224.1"/>
    </source>
</evidence>
<dbReference type="AlphaFoldDB" id="A0AAV9KL08"/>
<dbReference type="Pfam" id="PF04526">
    <property type="entry name" value="DUF568"/>
    <property type="match status" value="1"/>
</dbReference>
<comment type="subcellular location">
    <subcellularLocation>
        <location evidence="2">Membrane</location>
    </subcellularLocation>
</comment>
<dbReference type="GO" id="GO:1990904">
    <property type="term" value="C:ribonucleoprotein complex"/>
    <property type="evidence" value="ECO:0007669"/>
    <property type="project" value="UniProtKB-KW"/>
</dbReference>
<feature type="transmembrane region" description="Helical" evidence="12">
    <location>
        <begin position="263"/>
        <end position="282"/>
    </location>
</feature>
<comment type="similarity">
    <text evidence="3">Belongs to the eukaryotic ribosomal protein P1/P2 family.</text>
</comment>
<feature type="transmembrane region" description="Helical" evidence="12">
    <location>
        <begin position="219"/>
        <end position="243"/>
    </location>
</feature>
<sequence length="438" mass="47848">MSSSCLIFFVSNSIFLLSLFSLTIHAHRCTENFLSQTLSRNLTLCKRYKHRNGVEFGWKVENRTTQTLQVMVGARLDSETGWLAWGLNLGPEPRMVGTQALIGIKQTNGSFLGNTYNVTQYIKIGCNLLPTPIDLNVSNLTFRFLGHIQYHIIEATIYLPQTVDISRINHVWQVGKVAIGMEPKFHEKTLKNYDSTEIIDLQTGTSLSIRSARRHQARVAHGILSIIGWGVILPIGVIIARYFKKGPIHWNEHDQWKHAHKACQACGYIFGATGWAIGLWLGNYSKHYSFPKHGAYGISIFTFATLQRKSSKEKRRAAAKMGVFTFVCKGSGDEWSAKQLKGDLEASASCTYDLQRKLVQAALASDSSGGVQSSFSFVTPSSAVFQVIIGGGGGGGSIGGGAAAAPSGGAAAAEAAPAEEKKEEKEESDDDMGFSLFD</sequence>
<evidence type="ECO:0000256" key="1">
    <source>
        <dbReference type="ARBA" id="ARBA00003362"/>
    </source>
</evidence>
<dbReference type="GO" id="GO:0006414">
    <property type="term" value="P:translational elongation"/>
    <property type="evidence" value="ECO:0007669"/>
    <property type="project" value="InterPro"/>
</dbReference>
<dbReference type="GO" id="GO:0005840">
    <property type="term" value="C:ribosome"/>
    <property type="evidence" value="ECO:0007669"/>
    <property type="project" value="UniProtKB-KW"/>
</dbReference>
<evidence type="ECO:0000256" key="7">
    <source>
        <dbReference type="ARBA" id="ARBA00022982"/>
    </source>
</evidence>
<keyword evidence="16" id="KW-1185">Reference proteome</keyword>
<dbReference type="CDD" id="cd08760">
    <property type="entry name" value="Cyt_b561_FRRS1_like"/>
    <property type="match status" value="1"/>
</dbReference>
<comment type="function">
    <text evidence="1">Plays an important role in the elongation step of protein synthesis.</text>
</comment>
<keyword evidence="6" id="KW-0689">Ribosomal protein</keyword>
<feature type="domain" description="DOMON" evidence="14">
    <location>
        <begin position="52"/>
        <end position="175"/>
    </location>
</feature>
<dbReference type="Pfam" id="PF00428">
    <property type="entry name" value="Ribosomal_60s"/>
    <property type="match status" value="1"/>
</dbReference>
<accession>A0AAV9KL08</accession>
<dbReference type="SMART" id="SM00665">
    <property type="entry name" value="B561"/>
    <property type="match status" value="1"/>
</dbReference>
<dbReference type="Proteomes" id="UP001311915">
    <property type="component" value="Unassembled WGS sequence"/>
</dbReference>
<evidence type="ECO:0000256" key="5">
    <source>
        <dbReference type="ARBA" id="ARBA00022692"/>
    </source>
</evidence>
<dbReference type="EMBL" id="JAWPEI010000010">
    <property type="protein sequence ID" value="KAK4713224.1"/>
    <property type="molecule type" value="Genomic_DNA"/>
</dbReference>
<evidence type="ECO:0000256" key="13">
    <source>
        <dbReference type="SAM" id="SignalP"/>
    </source>
</evidence>
<evidence type="ECO:0000256" key="6">
    <source>
        <dbReference type="ARBA" id="ARBA00022980"/>
    </source>
</evidence>
<feature type="signal peptide" evidence="13">
    <location>
        <begin position="1"/>
        <end position="26"/>
    </location>
</feature>
<dbReference type="Gene3D" id="1.20.120.1770">
    <property type="match status" value="1"/>
</dbReference>
<evidence type="ECO:0000256" key="3">
    <source>
        <dbReference type="ARBA" id="ARBA00005436"/>
    </source>
</evidence>
<feature type="compositionally biased region" description="Low complexity" evidence="11">
    <location>
        <begin position="403"/>
        <end position="416"/>
    </location>
</feature>
<dbReference type="PANTHER" id="PTHR47207">
    <property type="entry name" value="60S ACIDIC RIBOSOMAL PROTEIN P3-1-RELATED"/>
    <property type="match status" value="1"/>
</dbReference>
<evidence type="ECO:0000256" key="11">
    <source>
        <dbReference type="SAM" id="MobiDB-lite"/>
    </source>
</evidence>
<dbReference type="GO" id="GO:0016020">
    <property type="term" value="C:membrane"/>
    <property type="evidence" value="ECO:0007669"/>
    <property type="project" value="UniProtKB-SubCell"/>
</dbReference>
<keyword evidence="13" id="KW-0732">Signal</keyword>
<dbReference type="InterPro" id="IPR045265">
    <property type="entry name" value="AIR12_DOMON"/>
</dbReference>
<dbReference type="PANTHER" id="PTHR47207:SF2">
    <property type="entry name" value="LARGE RIBOSOMAL SUBUNIT PROTEIN P3Y-RELATED"/>
    <property type="match status" value="1"/>
</dbReference>
<evidence type="ECO:0000313" key="16">
    <source>
        <dbReference type="Proteomes" id="UP001311915"/>
    </source>
</evidence>
<dbReference type="InterPro" id="IPR044252">
    <property type="entry name" value="RPP3"/>
</dbReference>
<evidence type="ECO:0000256" key="8">
    <source>
        <dbReference type="ARBA" id="ARBA00022989"/>
    </source>
</evidence>
<dbReference type="InterPro" id="IPR006593">
    <property type="entry name" value="Cyt_b561/ferric_Rdtase_TM"/>
</dbReference>
<dbReference type="InterPro" id="IPR005018">
    <property type="entry name" value="DOMON_domain"/>
</dbReference>
<keyword evidence="9 12" id="KW-0472">Membrane</keyword>
<organism evidence="15 16">
    <name type="scientific">Solanum pinnatisectum</name>
    <name type="common">tansyleaf nightshade</name>
    <dbReference type="NCBI Taxonomy" id="50273"/>
    <lineage>
        <taxon>Eukaryota</taxon>
        <taxon>Viridiplantae</taxon>
        <taxon>Streptophyta</taxon>
        <taxon>Embryophyta</taxon>
        <taxon>Tracheophyta</taxon>
        <taxon>Spermatophyta</taxon>
        <taxon>Magnoliopsida</taxon>
        <taxon>eudicotyledons</taxon>
        <taxon>Gunneridae</taxon>
        <taxon>Pentapetalae</taxon>
        <taxon>asterids</taxon>
        <taxon>lamiids</taxon>
        <taxon>Solanales</taxon>
        <taxon>Solanaceae</taxon>
        <taxon>Solanoideae</taxon>
        <taxon>Solaneae</taxon>
        <taxon>Solanum</taxon>
    </lineage>
</organism>
<evidence type="ECO:0000256" key="10">
    <source>
        <dbReference type="ARBA" id="ARBA00023274"/>
    </source>
</evidence>
<keyword evidence="5 12" id="KW-0812">Transmembrane</keyword>
<evidence type="ECO:0000256" key="2">
    <source>
        <dbReference type="ARBA" id="ARBA00004370"/>
    </source>
</evidence>
<evidence type="ECO:0000256" key="12">
    <source>
        <dbReference type="SAM" id="Phobius"/>
    </source>
</evidence>
<dbReference type="PROSITE" id="PS50836">
    <property type="entry name" value="DOMON"/>
    <property type="match status" value="1"/>
</dbReference>
<dbReference type="HAMAP" id="MF_01478">
    <property type="entry name" value="Ribosomal_L12_arch"/>
    <property type="match status" value="1"/>
</dbReference>
<keyword evidence="4" id="KW-0813">Transport</keyword>
<protein>
    <recommendedName>
        <fullName evidence="14">DOMON domain-containing protein</fullName>
    </recommendedName>
</protein>
<keyword evidence="8 12" id="KW-1133">Transmembrane helix</keyword>
<evidence type="ECO:0000256" key="9">
    <source>
        <dbReference type="ARBA" id="ARBA00023136"/>
    </source>
</evidence>
<reference evidence="15 16" key="1">
    <citation type="submission" date="2023-10" db="EMBL/GenBank/DDBJ databases">
        <title>Genome-Wide Identification Analysis in wild type Solanum Pinnatisectum Reveals Some Genes Defensing Phytophthora Infestans.</title>
        <authorList>
            <person name="Sun C."/>
        </authorList>
    </citation>
    <scope>NUCLEOTIDE SEQUENCE [LARGE SCALE GENOMIC DNA]</scope>
    <source>
        <strain evidence="15">LQN</strain>
        <tissue evidence="15">Leaf</tissue>
    </source>
</reference>
<feature type="region of interest" description="Disordered" evidence="11">
    <location>
        <begin position="399"/>
        <end position="438"/>
    </location>
</feature>
<dbReference type="InterPro" id="IPR027534">
    <property type="entry name" value="Ribosomal_P1/P2"/>
</dbReference>
<name>A0AAV9KL08_9SOLN</name>
<comment type="caution">
    <text evidence="15">The sequence shown here is derived from an EMBL/GenBank/DDBJ whole genome shotgun (WGS) entry which is preliminary data.</text>
</comment>
<keyword evidence="7" id="KW-0249">Electron transport</keyword>
<feature type="chain" id="PRO_5043406985" description="DOMON domain-containing protein" evidence="13">
    <location>
        <begin position="27"/>
        <end position="438"/>
    </location>
</feature>
<gene>
    <name evidence="15" type="ORF">R3W88_019131</name>
</gene>
<dbReference type="GO" id="GO:0003735">
    <property type="term" value="F:structural constituent of ribosome"/>
    <property type="evidence" value="ECO:0007669"/>
    <property type="project" value="InterPro"/>
</dbReference>
<proteinExistence type="inferred from homology"/>
<evidence type="ECO:0000259" key="14">
    <source>
        <dbReference type="PROSITE" id="PS50836"/>
    </source>
</evidence>